<dbReference type="Pfam" id="PF05934">
    <property type="entry name" value="MCLC"/>
    <property type="match status" value="1"/>
</dbReference>
<name>A0A3P9LHY1_ORYLA</name>
<evidence type="ECO:0000313" key="10">
    <source>
        <dbReference type="Ensembl" id="ENSORLP00020020203.1"/>
    </source>
</evidence>
<accession>A0A3P9LHY1</accession>
<feature type="signal peptide" evidence="9">
    <location>
        <begin position="1"/>
        <end position="22"/>
    </location>
</feature>
<evidence type="ECO:0000256" key="6">
    <source>
        <dbReference type="ARBA" id="ARBA00023136"/>
    </source>
</evidence>
<evidence type="ECO:0000256" key="7">
    <source>
        <dbReference type="SAM" id="MobiDB-lite"/>
    </source>
</evidence>
<proteinExistence type="inferred from homology"/>
<dbReference type="Proteomes" id="UP000265180">
    <property type="component" value="Chromosome 4"/>
</dbReference>
<protein>
    <recommendedName>
        <fullName evidence="3">Chloride channel CLIC-like protein 1</fullName>
    </recommendedName>
</protein>
<keyword evidence="5 8" id="KW-1133">Transmembrane helix</keyword>
<feature type="transmembrane region" description="Helical" evidence="8">
    <location>
        <begin position="197"/>
        <end position="220"/>
    </location>
</feature>
<feature type="transmembrane region" description="Helical" evidence="8">
    <location>
        <begin position="227"/>
        <end position="246"/>
    </location>
</feature>
<dbReference type="AlphaFoldDB" id="A0A3P9LHY1"/>
<feature type="compositionally biased region" description="Basic and acidic residues" evidence="7">
    <location>
        <begin position="460"/>
        <end position="482"/>
    </location>
</feature>
<reference key="1">
    <citation type="journal article" date="2007" name="Nature">
        <title>The medaka draft genome and insights into vertebrate genome evolution.</title>
        <authorList>
            <person name="Kasahara M."/>
            <person name="Naruse K."/>
            <person name="Sasaki S."/>
            <person name="Nakatani Y."/>
            <person name="Qu W."/>
            <person name="Ahsan B."/>
            <person name="Yamada T."/>
            <person name="Nagayasu Y."/>
            <person name="Doi K."/>
            <person name="Kasai Y."/>
            <person name="Jindo T."/>
            <person name="Kobayashi D."/>
            <person name="Shimada A."/>
            <person name="Toyoda A."/>
            <person name="Kuroki Y."/>
            <person name="Fujiyama A."/>
            <person name="Sasaki T."/>
            <person name="Shimizu A."/>
            <person name="Asakawa S."/>
            <person name="Shimizu N."/>
            <person name="Hashimoto S."/>
            <person name="Yang J."/>
            <person name="Lee Y."/>
            <person name="Matsushima K."/>
            <person name="Sugano S."/>
            <person name="Sakaizumi M."/>
            <person name="Narita T."/>
            <person name="Ohishi K."/>
            <person name="Haga S."/>
            <person name="Ohta F."/>
            <person name="Nomoto H."/>
            <person name="Nogata K."/>
            <person name="Morishita T."/>
            <person name="Endo T."/>
            <person name="Shin-I T."/>
            <person name="Takeda H."/>
            <person name="Morishita S."/>
            <person name="Kohara Y."/>
        </authorList>
    </citation>
    <scope>NUCLEOTIDE SEQUENCE [LARGE SCALE GENOMIC DNA]</scope>
    <source>
        <strain>Hd-rR</strain>
    </source>
</reference>
<evidence type="ECO:0000256" key="2">
    <source>
        <dbReference type="ARBA" id="ARBA00005944"/>
    </source>
</evidence>
<evidence type="ECO:0000256" key="9">
    <source>
        <dbReference type="SAM" id="SignalP"/>
    </source>
</evidence>
<dbReference type="PANTHER" id="PTHR34093:SF1">
    <property type="entry name" value="CHLORIDE CHANNEL CLIC-LIKE PROTEIN 1"/>
    <property type="match status" value="1"/>
</dbReference>
<keyword evidence="9" id="KW-0732">Signal</keyword>
<reference evidence="10" key="3">
    <citation type="submission" date="2025-08" db="UniProtKB">
        <authorList>
            <consortium name="Ensembl"/>
        </authorList>
    </citation>
    <scope>IDENTIFICATION</scope>
    <source>
        <strain evidence="10">HNI</strain>
    </source>
</reference>
<dbReference type="InterPro" id="IPR009231">
    <property type="entry name" value="Chloride_chnl_CLIC-like"/>
</dbReference>
<dbReference type="Ensembl" id="ENSORLT00020029536.1">
    <property type="protein sequence ID" value="ENSORLP00020020203.1"/>
    <property type="gene ID" value="ENSORLG00020021200.1"/>
</dbReference>
<organism evidence="10 11">
    <name type="scientific">Oryzias latipes</name>
    <name type="common">Japanese rice fish</name>
    <name type="synonym">Japanese killifish</name>
    <dbReference type="NCBI Taxonomy" id="8090"/>
    <lineage>
        <taxon>Eukaryota</taxon>
        <taxon>Metazoa</taxon>
        <taxon>Chordata</taxon>
        <taxon>Craniata</taxon>
        <taxon>Vertebrata</taxon>
        <taxon>Euteleostomi</taxon>
        <taxon>Actinopterygii</taxon>
        <taxon>Neopterygii</taxon>
        <taxon>Teleostei</taxon>
        <taxon>Neoteleostei</taxon>
        <taxon>Acanthomorphata</taxon>
        <taxon>Ovalentaria</taxon>
        <taxon>Atherinomorphae</taxon>
        <taxon>Beloniformes</taxon>
        <taxon>Adrianichthyidae</taxon>
        <taxon>Oryziinae</taxon>
        <taxon>Oryzias</taxon>
    </lineage>
</organism>
<feature type="compositionally biased region" description="Basic and acidic residues" evidence="7">
    <location>
        <begin position="529"/>
        <end position="540"/>
    </location>
</feature>
<dbReference type="PANTHER" id="PTHR34093">
    <property type="entry name" value="CHLORIDE CHANNEL CLIC-LIKE PROTEIN 1"/>
    <property type="match status" value="1"/>
</dbReference>
<feature type="compositionally biased region" description="Basic and acidic residues" evidence="7">
    <location>
        <begin position="415"/>
        <end position="430"/>
    </location>
</feature>
<comment type="similarity">
    <text evidence="2">Belongs to the chloride channel MCLC family.</text>
</comment>
<sequence length="574" mass="65041">MLWLVLLSCSLVLSNMGQPVNGEWVDPFDMLNYDPSTKTMKNSEFILFPPQTQTCDNGAADPQQREKANQPVPHCNQQVIDLQKQIGKQKNQIKIMSQQLSCTSVFKRFLNRLLNEVNRFGGVSQPEDGTYDASIKLSKQAITEIKLFLDTEDQWRTGALDNALSQILVDLRPQNYEAWIWRFEDTFGVELDTVLKIGGFILIVIAIICTEMWSVVSWFLQVTRMFVICFFVSIIWNWFYLYKIAFAKHKNNLVKMDKDYAKCSGLKEITWIDSVKEWYRSTWTLQDDPCKEYHEGLMVNPILLVPPMKAITMTITTFITEPLKHFGQGISEFLRALLKDLPVTLQIPVLIVITLSILVLVYGTVQAVFRHGILAPFRRPQRETPHPVIEQPQLNPRRIEDQANDEVRAQPPLRFDPRDRANNARVERNHIHQRRGPVSVETLRSARSEVDSPQVGAVPEEERTSAVTEPEKQQSEPAKDVEAGGDAADTAQSKPKKNQSNSEQSKSPQLKDFSGMNPNEEDAADNSEATERQPAEHEVQDAGAPADDATTSALLREIETVGTPVEDVRPTDGL</sequence>
<dbReference type="GO" id="GO:0016020">
    <property type="term" value="C:membrane"/>
    <property type="evidence" value="ECO:0007669"/>
    <property type="project" value="UniProtKB-SubCell"/>
</dbReference>
<feature type="compositionally biased region" description="Basic and acidic residues" evidence="7">
    <location>
        <begin position="397"/>
        <end position="408"/>
    </location>
</feature>
<evidence type="ECO:0000256" key="1">
    <source>
        <dbReference type="ARBA" id="ARBA00004141"/>
    </source>
</evidence>
<evidence type="ECO:0000256" key="8">
    <source>
        <dbReference type="SAM" id="Phobius"/>
    </source>
</evidence>
<feature type="chain" id="PRO_5018187999" description="Chloride channel CLIC-like protein 1" evidence="9">
    <location>
        <begin position="23"/>
        <end position="574"/>
    </location>
</feature>
<reference evidence="10 11" key="2">
    <citation type="submission" date="2017-04" db="EMBL/GenBank/DDBJ databases">
        <title>CpG methylation of centromeres and impact of large insertions on vertebrate speciation.</title>
        <authorList>
            <person name="Ichikawa K."/>
            <person name="Yoshimura J."/>
            <person name="Morishita S."/>
        </authorList>
    </citation>
    <scope>NUCLEOTIDE SEQUENCE</scope>
    <source>
        <strain evidence="10 11">HNI</strain>
    </source>
</reference>
<evidence type="ECO:0000256" key="4">
    <source>
        <dbReference type="ARBA" id="ARBA00022692"/>
    </source>
</evidence>
<reference evidence="10" key="4">
    <citation type="submission" date="2025-09" db="UniProtKB">
        <authorList>
            <consortium name="Ensembl"/>
        </authorList>
    </citation>
    <scope>IDENTIFICATION</scope>
    <source>
        <strain evidence="10">HNI</strain>
    </source>
</reference>
<keyword evidence="6 8" id="KW-0472">Membrane</keyword>
<evidence type="ECO:0000313" key="11">
    <source>
        <dbReference type="Proteomes" id="UP000265180"/>
    </source>
</evidence>
<feature type="transmembrane region" description="Helical" evidence="8">
    <location>
        <begin position="347"/>
        <end position="369"/>
    </location>
</feature>
<keyword evidence="4 8" id="KW-0812">Transmembrane</keyword>
<feature type="compositionally biased region" description="Low complexity" evidence="7">
    <location>
        <begin position="498"/>
        <end position="508"/>
    </location>
</feature>
<feature type="region of interest" description="Disordered" evidence="7">
    <location>
        <begin position="382"/>
        <end position="574"/>
    </location>
</feature>
<evidence type="ECO:0000256" key="5">
    <source>
        <dbReference type="ARBA" id="ARBA00022989"/>
    </source>
</evidence>
<comment type="subcellular location">
    <subcellularLocation>
        <location evidence="1">Membrane</location>
        <topology evidence="1">Multi-pass membrane protein</topology>
    </subcellularLocation>
</comment>
<evidence type="ECO:0000256" key="3">
    <source>
        <dbReference type="ARBA" id="ARBA00015571"/>
    </source>
</evidence>